<dbReference type="Proteomes" id="UP000799441">
    <property type="component" value="Unassembled WGS sequence"/>
</dbReference>
<keyword evidence="3" id="KW-1185">Reference proteome</keyword>
<name>A0A9P4QEI3_9PEZI</name>
<protein>
    <submittedName>
        <fullName evidence="2">Uncharacterized protein</fullName>
    </submittedName>
</protein>
<feature type="transmembrane region" description="Helical" evidence="1">
    <location>
        <begin position="244"/>
        <end position="267"/>
    </location>
</feature>
<keyword evidence="1" id="KW-0472">Membrane</keyword>
<dbReference type="EMBL" id="MU003772">
    <property type="protein sequence ID" value="KAF2724390.1"/>
    <property type="molecule type" value="Genomic_DNA"/>
</dbReference>
<evidence type="ECO:0000256" key="1">
    <source>
        <dbReference type="SAM" id="Phobius"/>
    </source>
</evidence>
<evidence type="ECO:0000313" key="3">
    <source>
        <dbReference type="Proteomes" id="UP000799441"/>
    </source>
</evidence>
<feature type="transmembrane region" description="Helical" evidence="1">
    <location>
        <begin position="207"/>
        <end position="237"/>
    </location>
</feature>
<keyword evidence="1" id="KW-0812">Transmembrane</keyword>
<accession>A0A9P4QEI3</accession>
<keyword evidence="1" id="KW-1133">Transmembrane helix</keyword>
<comment type="caution">
    <text evidence="2">The sequence shown here is derived from an EMBL/GenBank/DDBJ whole genome shotgun (WGS) entry which is preliminary data.</text>
</comment>
<sequence length="624" mass="69431">MSAPTYDYSGTSLYNTYALKCSEISTALSAASSPEDRFSIIKSAADWWSENSATVHSGFAQFLCELAEENGQLPEFEKNHPHIKQVVRRIGNKSKERKASICFSLIGKWGRKIVDHYNFHNLADGHLEVLKKCSKKWSDWEDYCPVLNYGQLQMHQKAYPVIVNPATDIATTVTVTTTTVTTTTATTTIATTIVAATTTTTTTTTTIAIATIIGIFSIIIAVIVSATAFINTVVIIVTQFATTFASIIVGFYPIATWFAIYEVFFSINKASNVPDRPSCICAGGSADKHTSAVSISQSMPSLNFDTIMGGSQAFGVGQNEFDSNAANSCDLNGEQYLRTIHDWDQGDLTALDMEWQEMMGGEGFRTSNMTNHPYIDPIPDDPHSIWRSWADGQGMLATHVGHLQRELEQSRGEQRRRLKSQLQWLCPDQWASIFSGEDGDGNASKEDADIWVMPSTDFEHHAQEKHPFPKVVLVEHNFTDDGSHSQKYYSQKLDLLGQGESVSVFNSMRGKVECMRIEDFAYELRLQNRPLHALNVLPATKITRPRFAGFRRFPRPKGMVFKMHPTSDMSSSRPNLNGNVSSPGWGNMSLPSTFVGPYITGFTGMWLRNAFGTQIYFSYLLEFG</sequence>
<dbReference type="AlphaFoldDB" id="A0A9P4QEI3"/>
<organism evidence="2 3">
    <name type="scientific">Polychaeton citri CBS 116435</name>
    <dbReference type="NCBI Taxonomy" id="1314669"/>
    <lineage>
        <taxon>Eukaryota</taxon>
        <taxon>Fungi</taxon>
        <taxon>Dikarya</taxon>
        <taxon>Ascomycota</taxon>
        <taxon>Pezizomycotina</taxon>
        <taxon>Dothideomycetes</taxon>
        <taxon>Dothideomycetidae</taxon>
        <taxon>Capnodiales</taxon>
        <taxon>Capnodiaceae</taxon>
        <taxon>Polychaeton</taxon>
    </lineage>
</organism>
<evidence type="ECO:0000313" key="2">
    <source>
        <dbReference type="EMBL" id="KAF2724390.1"/>
    </source>
</evidence>
<reference evidence="2" key="1">
    <citation type="journal article" date="2020" name="Stud. Mycol.">
        <title>101 Dothideomycetes genomes: a test case for predicting lifestyles and emergence of pathogens.</title>
        <authorList>
            <person name="Haridas S."/>
            <person name="Albert R."/>
            <person name="Binder M."/>
            <person name="Bloem J."/>
            <person name="Labutti K."/>
            <person name="Salamov A."/>
            <person name="Andreopoulos B."/>
            <person name="Baker S."/>
            <person name="Barry K."/>
            <person name="Bills G."/>
            <person name="Bluhm B."/>
            <person name="Cannon C."/>
            <person name="Castanera R."/>
            <person name="Culley D."/>
            <person name="Daum C."/>
            <person name="Ezra D."/>
            <person name="Gonzalez J."/>
            <person name="Henrissat B."/>
            <person name="Kuo A."/>
            <person name="Liang C."/>
            <person name="Lipzen A."/>
            <person name="Lutzoni F."/>
            <person name="Magnuson J."/>
            <person name="Mondo S."/>
            <person name="Nolan M."/>
            <person name="Ohm R."/>
            <person name="Pangilinan J."/>
            <person name="Park H.-J."/>
            <person name="Ramirez L."/>
            <person name="Alfaro M."/>
            <person name="Sun H."/>
            <person name="Tritt A."/>
            <person name="Yoshinaga Y."/>
            <person name="Zwiers L.-H."/>
            <person name="Turgeon B."/>
            <person name="Goodwin S."/>
            <person name="Spatafora J."/>
            <person name="Crous P."/>
            <person name="Grigoriev I."/>
        </authorList>
    </citation>
    <scope>NUCLEOTIDE SEQUENCE</scope>
    <source>
        <strain evidence="2">CBS 116435</strain>
    </source>
</reference>
<gene>
    <name evidence="2" type="ORF">K431DRAFT_310326</name>
</gene>
<proteinExistence type="predicted"/>